<name>A0A6C0JPW0_9ZZZZ</name>
<reference evidence="1" key="1">
    <citation type="journal article" date="2020" name="Nature">
        <title>Giant virus diversity and host interactions through global metagenomics.</title>
        <authorList>
            <person name="Schulz F."/>
            <person name="Roux S."/>
            <person name="Paez-Espino D."/>
            <person name="Jungbluth S."/>
            <person name="Walsh D.A."/>
            <person name="Denef V.J."/>
            <person name="McMahon K.D."/>
            <person name="Konstantinidis K.T."/>
            <person name="Eloe-Fadrosh E.A."/>
            <person name="Kyrpides N.C."/>
            <person name="Woyke T."/>
        </authorList>
    </citation>
    <scope>NUCLEOTIDE SEQUENCE</scope>
    <source>
        <strain evidence="1">GVMAG-M-3300027736-24</strain>
    </source>
</reference>
<protein>
    <submittedName>
        <fullName evidence="1">Uncharacterized protein</fullName>
    </submittedName>
</protein>
<sequence>MAVSNINFVLSALEQDFSSLLATIEQATPGTLLVDATAVQNVTRSRVRSTFKFQTDSDDLNDLSGADVKYYVRSSTDLGLDASSTYMGLDASWNPMSDTVVQTGMVATTGSNGASLNDMSPSADYLRHLADVLFGTHFGVDLFTNETAIIDNIIAESQGEVQGHFIAAASMTNADNTSINLTRELIKQIFDTYPQRFQDVSATYLEQSVPIETGDSISFRIIVRADGDQALVTGITNIRDAVLDVNISPPLTKLDRVYGIKFLVVADS</sequence>
<accession>A0A6C0JPW0</accession>
<evidence type="ECO:0000313" key="1">
    <source>
        <dbReference type="EMBL" id="QHU05918.1"/>
    </source>
</evidence>
<dbReference type="AlphaFoldDB" id="A0A6C0JPW0"/>
<organism evidence="1">
    <name type="scientific">viral metagenome</name>
    <dbReference type="NCBI Taxonomy" id="1070528"/>
    <lineage>
        <taxon>unclassified sequences</taxon>
        <taxon>metagenomes</taxon>
        <taxon>organismal metagenomes</taxon>
    </lineage>
</organism>
<proteinExistence type="predicted"/>
<dbReference type="EMBL" id="MN740426">
    <property type="protein sequence ID" value="QHU05918.1"/>
    <property type="molecule type" value="Genomic_DNA"/>
</dbReference>